<feature type="transmembrane region" description="Helical" evidence="2">
    <location>
        <begin position="116"/>
        <end position="137"/>
    </location>
</feature>
<evidence type="ECO:0000313" key="5">
    <source>
        <dbReference type="Proteomes" id="UP000708208"/>
    </source>
</evidence>
<keyword evidence="2" id="KW-0812">Transmembrane</keyword>
<proteinExistence type="inferred from homology"/>
<feature type="transmembrane region" description="Helical" evidence="2">
    <location>
        <begin position="28"/>
        <end position="51"/>
    </location>
</feature>
<keyword evidence="5" id="KW-1185">Reference proteome</keyword>
<keyword evidence="2" id="KW-0472">Membrane</keyword>
<organism evidence="4 5">
    <name type="scientific">Allacma fusca</name>
    <dbReference type="NCBI Taxonomy" id="39272"/>
    <lineage>
        <taxon>Eukaryota</taxon>
        <taxon>Metazoa</taxon>
        <taxon>Ecdysozoa</taxon>
        <taxon>Arthropoda</taxon>
        <taxon>Hexapoda</taxon>
        <taxon>Collembola</taxon>
        <taxon>Symphypleona</taxon>
        <taxon>Sminthuridae</taxon>
        <taxon>Allacma</taxon>
    </lineage>
</organism>
<comment type="similarity">
    <text evidence="1">Belongs to the peptidase M28 family.</text>
</comment>
<feature type="non-terminal residue" evidence="4">
    <location>
        <position position="1"/>
    </location>
</feature>
<dbReference type="AlphaFoldDB" id="A0A8J2PT17"/>
<dbReference type="Pfam" id="PF22248">
    <property type="entry name" value="ERMP1_C"/>
    <property type="match status" value="1"/>
</dbReference>
<feature type="domain" description="Endoplasmic reticulum metallopeptidase 1-like C-terminal" evidence="3">
    <location>
        <begin position="216"/>
        <end position="307"/>
    </location>
</feature>
<dbReference type="EMBL" id="CAJVCH010570771">
    <property type="protein sequence ID" value="CAG7835815.1"/>
    <property type="molecule type" value="Genomic_DNA"/>
</dbReference>
<evidence type="ECO:0000256" key="2">
    <source>
        <dbReference type="SAM" id="Phobius"/>
    </source>
</evidence>
<feature type="transmembrane region" description="Helical" evidence="2">
    <location>
        <begin position="157"/>
        <end position="180"/>
    </location>
</feature>
<dbReference type="Proteomes" id="UP000708208">
    <property type="component" value="Unassembled WGS sequence"/>
</dbReference>
<accession>A0A8J2PT17</accession>
<comment type="caution">
    <text evidence="4">The sequence shown here is derived from an EMBL/GenBank/DDBJ whole genome shotgun (WGS) entry which is preliminary data.</text>
</comment>
<sequence>TGGSWGTGIATGALVGCFFNGIEYYKPFFSYPFMAIVLFGLPAIFAQALVFSFAWDGSQRKSWLASKFTMAIGLLIFTFFIRGSYVLFVTILFAAIAWIPRRFIFSRYNNSCSKIFMLLFDILIGELIPLLISLPLIQSDFLIPITGRSGPALNPNIAIGILMAACVAVLALNGLSTYLVSLKKIHLIIALLFSFFVLNPIIVVGFVGKVPYQTKTPMRLRIVNTDRTWYNSDRSINRSDAGYWFHPVDPDTSFYLPEFAKTVPELSEIVEIEANLNTCSDLFCSQPLVWPSGKSLKKTPWLPKAKRLPTFIKDSDQLRIHSFLVLDRTLN</sequence>
<evidence type="ECO:0000259" key="3">
    <source>
        <dbReference type="Pfam" id="PF22248"/>
    </source>
</evidence>
<name>A0A8J2PT17_9HEXA</name>
<dbReference type="OrthoDB" id="76293at2759"/>
<protein>
    <recommendedName>
        <fullName evidence="3">Endoplasmic reticulum metallopeptidase 1-like C-terminal domain-containing protein</fullName>
    </recommendedName>
</protein>
<reference evidence="4" key="1">
    <citation type="submission" date="2021-06" db="EMBL/GenBank/DDBJ databases">
        <authorList>
            <person name="Hodson N. C."/>
            <person name="Mongue J. A."/>
            <person name="Jaron S. K."/>
        </authorList>
    </citation>
    <scope>NUCLEOTIDE SEQUENCE</scope>
</reference>
<evidence type="ECO:0000313" key="4">
    <source>
        <dbReference type="EMBL" id="CAG7835815.1"/>
    </source>
</evidence>
<evidence type="ECO:0000256" key="1">
    <source>
        <dbReference type="ARBA" id="ARBA00010918"/>
    </source>
</evidence>
<gene>
    <name evidence="4" type="ORF">AFUS01_LOCUS45137</name>
</gene>
<keyword evidence="2" id="KW-1133">Transmembrane helix</keyword>
<dbReference type="InterPro" id="IPR053973">
    <property type="entry name" value="ERMP1-like_C"/>
</dbReference>
<feature type="transmembrane region" description="Helical" evidence="2">
    <location>
        <begin position="187"/>
        <end position="208"/>
    </location>
</feature>